<evidence type="ECO:0000256" key="2">
    <source>
        <dbReference type="ARBA" id="ARBA00009347"/>
    </source>
</evidence>
<dbReference type="Gene3D" id="1.10.540.10">
    <property type="entry name" value="Acyl-CoA dehydrogenase/oxidase, N-terminal domain"/>
    <property type="match status" value="1"/>
</dbReference>
<dbReference type="SUPFAM" id="SSF47203">
    <property type="entry name" value="Acyl-CoA dehydrogenase C-terminal domain-like"/>
    <property type="match status" value="1"/>
</dbReference>
<evidence type="ECO:0000259" key="7">
    <source>
        <dbReference type="Pfam" id="PF02771"/>
    </source>
</evidence>
<dbReference type="InterPro" id="IPR013786">
    <property type="entry name" value="AcylCoA_DH/ox_N"/>
</dbReference>
<protein>
    <submittedName>
        <fullName evidence="8">Alkylation response protein AidB-like acyl-CoA dehydrogenase</fullName>
    </submittedName>
</protein>
<keyword evidence="5" id="KW-0560">Oxidoreductase</keyword>
<dbReference type="Pfam" id="PF02771">
    <property type="entry name" value="Acyl-CoA_dh_N"/>
    <property type="match status" value="1"/>
</dbReference>
<dbReference type="Proteomes" id="UP000539175">
    <property type="component" value="Unassembled WGS sequence"/>
</dbReference>
<dbReference type="InterPro" id="IPR037069">
    <property type="entry name" value="AcylCoA_DH/ox_N_sf"/>
</dbReference>
<accession>A0A7X0EG82</accession>
<dbReference type="AlphaFoldDB" id="A0A7X0EG82"/>
<feature type="domain" description="Acyl-CoA dehydrogenase/oxidase N-terminal" evidence="7">
    <location>
        <begin position="43"/>
        <end position="89"/>
    </location>
</feature>
<dbReference type="InterPro" id="IPR009075">
    <property type="entry name" value="AcylCo_DH/oxidase_C"/>
</dbReference>
<name>A0A7X0EG82_9PROT</name>
<dbReference type="InterPro" id="IPR036250">
    <property type="entry name" value="AcylCo_DH-like_C"/>
</dbReference>
<comment type="similarity">
    <text evidence="2">Belongs to the acyl-CoA dehydrogenase family.</text>
</comment>
<evidence type="ECO:0000313" key="8">
    <source>
        <dbReference type="EMBL" id="MBB6253289.1"/>
    </source>
</evidence>
<dbReference type="PANTHER" id="PTHR43884">
    <property type="entry name" value="ACYL-COA DEHYDROGENASE"/>
    <property type="match status" value="1"/>
</dbReference>
<keyword evidence="3" id="KW-0285">Flavoprotein</keyword>
<dbReference type="SUPFAM" id="SSF56645">
    <property type="entry name" value="Acyl-CoA dehydrogenase NM domain-like"/>
    <property type="match status" value="1"/>
</dbReference>
<evidence type="ECO:0000256" key="1">
    <source>
        <dbReference type="ARBA" id="ARBA00001974"/>
    </source>
</evidence>
<evidence type="ECO:0000256" key="4">
    <source>
        <dbReference type="ARBA" id="ARBA00022827"/>
    </source>
</evidence>
<dbReference type="PANTHER" id="PTHR43884:SF20">
    <property type="entry name" value="ACYL-COA DEHYDROGENASE FADE28"/>
    <property type="match status" value="1"/>
</dbReference>
<feature type="domain" description="Acyl-CoA dehydrogenase/oxidase C-terminal" evidence="6">
    <location>
        <begin position="184"/>
        <end position="309"/>
    </location>
</feature>
<proteinExistence type="inferred from homology"/>
<dbReference type="InterPro" id="IPR009100">
    <property type="entry name" value="AcylCoA_DH/oxidase_NM_dom_sf"/>
</dbReference>
<keyword evidence="4" id="KW-0274">FAD</keyword>
<organism evidence="8 9">
    <name type="scientific">Nitrospirillum iridis</name>
    <dbReference type="NCBI Taxonomy" id="765888"/>
    <lineage>
        <taxon>Bacteria</taxon>
        <taxon>Pseudomonadati</taxon>
        <taxon>Pseudomonadota</taxon>
        <taxon>Alphaproteobacteria</taxon>
        <taxon>Rhodospirillales</taxon>
        <taxon>Azospirillaceae</taxon>
        <taxon>Nitrospirillum</taxon>
    </lineage>
</organism>
<comment type="caution">
    <text evidence="8">The sequence shown here is derived from an EMBL/GenBank/DDBJ whole genome shotgun (WGS) entry which is preliminary data.</text>
</comment>
<dbReference type="Gene3D" id="1.20.140.10">
    <property type="entry name" value="Butyryl-CoA Dehydrogenase, subunit A, domain 3"/>
    <property type="match status" value="1"/>
</dbReference>
<comment type="cofactor">
    <cofactor evidence="1">
        <name>FAD</name>
        <dbReference type="ChEBI" id="CHEBI:57692"/>
    </cofactor>
</comment>
<dbReference type="RefSeq" id="WP_184803590.1">
    <property type="nucleotide sequence ID" value="NZ_JACIIZ010000011.1"/>
</dbReference>
<evidence type="ECO:0000259" key="6">
    <source>
        <dbReference type="Pfam" id="PF00441"/>
    </source>
</evidence>
<evidence type="ECO:0000313" key="9">
    <source>
        <dbReference type="Proteomes" id="UP000539175"/>
    </source>
</evidence>
<dbReference type="GO" id="GO:0003995">
    <property type="term" value="F:acyl-CoA dehydrogenase activity"/>
    <property type="evidence" value="ECO:0007669"/>
    <property type="project" value="TreeGrafter"/>
</dbReference>
<dbReference type="Pfam" id="PF00441">
    <property type="entry name" value="Acyl-CoA_dh_1"/>
    <property type="match status" value="1"/>
</dbReference>
<dbReference type="EMBL" id="JACIIZ010000011">
    <property type="protein sequence ID" value="MBB6253289.1"/>
    <property type="molecule type" value="Genomic_DNA"/>
</dbReference>
<keyword evidence="9" id="KW-1185">Reference proteome</keyword>
<reference evidence="8 9" key="1">
    <citation type="submission" date="2020-08" db="EMBL/GenBank/DDBJ databases">
        <title>Genomic Encyclopedia of Type Strains, Phase IV (KMG-IV): sequencing the most valuable type-strain genomes for metagenomic binning, comparative biology and taxonomic classification.</title>
        <authorList>
            <person name="Goeker M."/>
        </authorList>
    </citation>
    <scope>NUCLEOTIDE SEQUENCE [LARGE SCALE GENOMIC DNA]</scope>
    <source>
        <strain evidence="8 9">DSM 22198</strain>
    </source>
</reference>
<evidence type="ECO:0000256" key="5">
    <source>
        <dbReference type="ARBA" id="ARBA00023002"/>
    </source>
</evidence>
<evidence type="ECO:0000256" key="3">
    <source>
        <dbReference type="ARBA" id="ARBA00022630"/>
    </source>
</evidence>
<dbReference type="GO" id="GO:0050660">
    <property type="term" value="F:flavin adenine dinucleotide binding"/>
    <property type="evidence" value="ECO:0007669"/>
    <property type="project" value="InterPro"/>
</dbReference>
<gene>
    <name evidence="8" type="ORF">FHS74_003858</name>
</gene>
<sequence length="328" mass="34025">MDASERYHPAPDQRALVGALGDTLADLLPLARLHGTPEANGGEESAAAWSALQELGLFGIALAEDRGGSGLGAVEEALIARELGTRLAAPTIFATLGAAHARGLDGLQEKRITTGYRRDDHLVFIADRNASLVLLRDGDASRIVPVPGEGQLLDGQHWLAEIRQAAIPEAAVAIFDDAGVLRLRLNDAAALAGMAQLATDMAVDYAKLRTQFGRPIGSFQAVKHHCANMAIAARTAGDLIGFAAVALDDGRPDAAFQVESALLTAGSAAIGNAGLNIQIHGGMGFSDEADPHLVLKRARLQLALAGGLEAANHRLAALPPMPGAPGHM</sequence>